<comment type="similarity">
    <text evidence="1">Belongs to the RRF family.</text>
</comment>
<dbReference type="Pfam" id="PF01765">
    <property type="entry name" value="RRF"/>
    <property type="match status" value="1"/>
</dbReference>
<dbReference type="SUPFAM" id="SSF55194">
    <property type="entry name" value="Ribosome recycling factor, RRF"/>
    <property type="match status" value="1"/>
</dbReference>
<dbReference type="EMBL" id="PKSL01000061">
    <property type="protein sequence ID" value="POW08806.1"/>
    <property type="molecule type" value="Genomic_DNA"/>
</dbReference>
<dbReference type="PANTHER" id="PTHR20982:SF3">
    <property type="entry name" value="MITOCHONDRIAL RIBOSOME RECYCLING FACTOR PSEUDO 1"/>
    <property type="match status" value="1"/>
</dbReference>
<dbReference type="GO" id="GO:0043023">
    <property type="term" value="F:ribosomal large subunit binding"/>
    <property type="evidence" value="ECO:0007669"/>
    <property type="project" value="TreeGrafter"/>
</dbReference>
<dbReference type="InterPro" id="IPR023584">
    <property type="entry name" value="Ribosome_recyc_fac_dom"/>
</dbReference>
<dbReference type="Proteomes" id="UP000239156">
    <property type="component" value="Unassembled WGS sequence"/>
</dbReference>
<accession>A0A2S4VGX4</accession>
<dbReference type="InterPro" id="IPR002661">
    <property type="entry name" value="Ribosome_recyc_fac"/>
</dbReference>
<keyword evidence="2" id="KW-0648">Protein biosynthesis</keyword>
<dbReference type="VEuPathDB" id="FungiDB:PSHT_05366"/>
<name>A0A2S4VGX4_9BASI</name>
<dbReference type="PANTHER" id="PTHR20982">
    <property type="entry name" value="RIBOSOME RECYCLING FACTOR"/>
    <property type="match status" value="1"/>
</dbReference>
<feature type="domain" description="Ribosome recycling factor" evidence="5">
    <location>
        <begin position="212"/>
        <end position="368"/>
    </location>
</feature>
<dbReference type="FunFam" id="3.30.1360.40:FF:000001">
    <property type="entry name" value="Ribosome-recycling factor"/>
    <property type="match status" value="1"/>
</dbReference>
<reference evidence="6" key="1">
    <citation type="submission" date="2017-12" db="EMBL/GenBank/DDBJ databases">
        <title>Gene loss provides genomic basis for host adaptation in cereal stripe rust fungi.</title>
        <authorList>
            <person name="Xia C."/>
        </authorList>
    </citation>
    <scope>NUCLEOTIDE SEQUENCE [LARGE SCALE GENOMIC DNA]</scope>
    <source>
        <strain evidence="6">93-210</strain>
    </source>
</reference>
<sequence length="371" mass="41273">CRPYALSQWRVSGVNNSSLTGNFPAGQKTYHDLILIFGFEGLFEGFSHPEQRAAAAGMLTPRREPPASAILLRFSSNKKKTDHNMLSRSIGRLARPIRVDFLSSCRQIGCCTRTATPHSFGGRSIASSSVSWAKRKTFENSNNGQSRYTIIVSRDSTSSQAIRNKPNYESNSKVSAMDQHSGSEEKYNRNKVEKDMDMAVARLRQNMNLVVNRVGRLTPRYLDGIKVWQENKRQNISAVAQVIVVDSNTLSVVPYDSSYAKAIEQAIYGSRLNLAPKLQSDGSFLMAIPKLTLDTRRKLAKESGELCEVARAAIRNIRQAAQKSSRADLDDNLITKDDYKDNQKSIDNVSKTYGKLVDGIEAKSKAVLLDN</sequence>
<dbReference type="GO" id="GO:0005739">
    <property type="term" value="C:mitochondrion"/>
    <property type="evidence" value="ECO:0007669"/>
    <property type="project" value="TreeGrafter"/>
</dbReference>
<dbReference type="GO" id="GO:0006412">
    <property type="term" value="P:translation"/>
    <property type="evidence" value="ECO:0007669"/>
    <property type="project" value="UniProtKB-KW"/>
</dbReference>
<comment type="function">
    <text evidence="3">Necessary for protein synthesis in mitochondria. Functions as a ribosome recycling factor in mitochondria.</text>
</comment>
<evidence type="ECO:0000256" key="4">
    <source>
        <dbReference type="SAM" id="MobiDB-lite"/>
    </source>
</evidence>
<feature type="region of interest" description="Disordered" evidence="4">
    <location>
        <begin position="155"/>
        <end position="187"/>
    </location>
</feature>
<dbReference type="VEuPathDB" id="FungiDB:PSTT_07314"/>
<protein>
    <recommendedName>
        <fullName evidence="5">Ribosome recycling factor domain-containing protein</fullName>
    </recommendedName>
</protein>
<comment type="caution">
    <text evidence="6">The sequence shown here is derived from an EMBL/GenBank/DDBJ whole genome shotgun (WGS) entry which is preliminary data.</text>
</comment>
<dbReference type="AlphaFoldDB" id="A0A2S4VGX4"/>
<organism evidence="6 7">
    <name type="scientific">Puccinia striiformis</name>
    <dbReference type="NCBI Taxonomy" id="27350"/>
    <lineage>
        <taxon>Eukaryota</taxon>
        <taxon>Fungi</taxon>
        <taxon>Dikarya</taxon>
        <taxon>Basidiomycota</taxon>
        <taxon>Pucciniomycotina</taxon>
        <taxon>Pucciniomycetes</taxon>
        <taxon>Pucciniales</taxon>
        <taxon>Pucciniaceae</taxon>
        <taxon>Puccinia</taxon>
    </lineage>
</organism>
<feature type="non-terminal residue" evidence="6">
    <location>
        <position position="1"/>
    </location>
</feature>
<dbReference type="Gene3D" id="1.10.132.20">
    <property type="entry name" value="Ribosome-recycling factor"/>
    <property type="match status" value="1"/>
</dbReference>
<evidence type="ECO:0000313" key="6">
    <source>
        <dbReference type="EMBL" id="POW08806.1"/>
    </source>
</evidence>
<dbReference type="Gene3D" id="3.30.1360.40">
    <property type="match status" value="1"/>
</dbReference>
<gene>
    <name evidence="6" type="ORF">PSTT_07314</name>
</gene>
<evidence type="ECO:0000256" key="3">
    <source>
        <dbReference type="ARBA" id="ARBA00024909"/>
    </source>
</evidence>
<evidence type="ECO:0000313" key="7">
    <source>
        <dbReference type="Proteomes" id="UP000239156"/>
    </source>
</evidence>
<evidence type="ECO:0000256" key="2">
    <source>
        <dbReference type="ARBA" id="ARBA00022917"/>
    </source>
</evidence>
<evidence type="ECO:0000259" key="5">
    <source>
        <dbReference type="Pfam" id="PF01765"/>
    </source>
</evidence>
<feature type="non-terminal residue" evidence="6">
    <location>
        <position position="371"/>
    </location>
</feature>
<feature type="compositionally biased region" description="Polar residues" evidence="4">
    <location>
        <begin position="155"/>
        <end position="180"/>
    </location>
</feature>
<dbReference type="InterPro" id="IPR036191">
    <property type="entry name" value="RRF_sf"/>
</dbReference>
<keyword evidence="7" id="KW-1185">Reference proteome</keyword>
<evidence type="ECO:0000256" key="1">
    <source>
        <dbReference type="ARBA" id="ARBA00005912"/>
    </source>
</evidence>
<proteinExistence type="inferred from homology"/>